<dbReference type="GO" id="GO:0005524">
    <property type="term" value="F:ATP binding"/>
    <property type="evidence" value="ECO:0007669"/>
    <property type="project" value="UniProtKB-KW"/>
</dbReference>
<dbReference type="OrthoDB" id="266718at2759"/>
<evidence type="ECO:0000313" key="7">
    <source>
        <dbReference type="Proteomes" id="UP000054248"/>
    </source>
</evidence>
<keyword evidence="2" id="KW-0547">Nucleotide-binding</keyword>
<keyword evidence="4" id="KW-0067">ATP-binding</keyword>
<keyword evidence="3" id="KW-0418">Kinase</keyword>
<feature type="domain" description="Protein kinase" evidence="5">
    <location>
        <begin position="1"/>
        <end position="242"/>
    </location>
</feature>
<dbReference type="Pfam" id="PF00069">
    <property type="entry name" value="Pkinase"/>
    <property type="match status" value="1"/>
</dbReference>
<dbReference type="PANTHER" id="PTHR48016">
    <property type="entry name" value="MAP KINASE KINASE KINASE SSK2-RELATED-RELATED"/>
    <property type="match status" value="1"/>
</dbReference>
<dbReference type="PANTHER" id="PTHR48016:SF56">
    <property type="entry name" value="MAPKK KINASE"/>
    <property type="match status" value="1"/>
</dbReference>
<evidence type="ECO:0000256" key="1">
    <source>
        <dbReference type="ARBA" id="ARBA00022679"/>
    </source>
</evidence>
<evidence type="ECO:0000256" key="3">
    <source>
        <dbReference type="ARBA" id="ARBA00022777"/>
    </source>
</evidence>
<reference evidence="7" key="2">
    <citation type="submission" date="2015-01" db="EMBL/GenBank/DDBJ databases">
        <title>Evolutionary Origins and Diversification of the Mycorrhizal Mutualists.</title>
        <authorList>
            <consortium name="DOE Joint Genome Institute"/>
            <consortium name="Mycorrhizal Genomics Consortium"/>
            <person name="Kohler A."/>
            <person name="Kuo A."/>
            <person name="Nagy L.G."/>
            <person name="Floudas D."/>
            <person name="Copeland A."/>
            <person name="Barry K.W."/>
            <person name="Cichocki N."/>
            <person name="Veneault-Fourrey C."/>
            <person name="LaButti K."/>
            <person name="Lindquist E.A."/>
            <person name="Lipzen A."/>
            <person name="Lundell T."/>
            <person name="Morin E."/>
            <person name="Murat C."/>
            <person name="Riley R."/>
            <person name="Ohm R."/>
            <person name="Sun H."/>
            <person name="Tunlid A."/>
            <person name="Henrissat B."/>
            <person name="Grigoriev I.V."/>
            <person name="Hibbett D.S."/>
            <person name="Martin F."/>
        </authorList>
    </citation>
    <scope>NUCLEOTIDE SEQUENCE [LARGE SCALE GENOMIC DNA]</scope>
    <source>
        <strain evidence="7">MUT 4182</strain>
    </source>
</reference>
<dbReference type="HOGENOM" id="CLU_000288_63_23_1"/>
<dbReference type="Proteomes" id="UP000054248">
    <property type="component" value="Unassembled WGS sequence"/>
</dbReference>
<keyword evidence="1" id="KW-0808">Transferase</keyword>
<dbReference type="Gene3D" id="1.10.510.10">
    <property type="entry name" value="Transferase(Phosphotransferase) domain 1"/>
    <property type="match status" value="2"/>
</dbReference>
<proteinExistence type="predicted"/>
<gene>
    <name evidence="6" type="ORF">M407DRAFT_22162</name>
</gene>
<reference evidence="6 7" key="1">
    <citation type="submission" date="2014-04" db="EMBL/GenBank/DDBJ databases">
        <authorList>
            <consortium name="DOE Joint Genome Institute"/>
            <person name="Kuo A."/>
            <person name="Girlanda M."/>
            <person name="Perotto S."/>
            <person name="Kohler A."/>
            <person name="Nagy L.G."/>
            <person name="Floudas D."/>
            <person name="Copeland A."/>
            <person name="Barry K.W."/>
            <person name="Cichocki N."/>
            <person name="Veneault-Fourrey C."/>
            <person name="LaButti K."/>
            <person name="Lindquist E.A."/>
            <person name="Lipzen A."/>
            <person name="Lundell T."/>
            <person name="Morin E."/>
            <person name="Murat C."/>
            <person name="Sun H."/>
            <person name="Tunlid A."/>
            <person name="Henrissat B."/>
            <person name="Grigoriev I.V."/>
            <person name="Hibbett D.S."/>
            <person name="Martin F."/>
            <person name="Nordberg H.P."/>
            <person name="Cantor M.N."/>
            <person name="Hua S.X."/>
        </authorList>
    </citation>
    <scope>NUCLEOTIDE SEQUENCE [LARGE SCALE GENOMIC DNA]</scope>
    <source>
        <strain evidence="6 7">MUT 4182</strain>
    </source>
</reference>
<name>A0A0C3QLY5_9AGAM</name>
<dbReference type="EMBL" id="KN822991">
    <property type="protein sequence ID" value="KIO28741.1"/>
    <property type="molecule type" value="Genomic_DNA"/>
</dbReference>
<dbReference type="SUPFAM" id="SSF56112">
    <property type="entry name" value="Protein kinase-like (PK-like)"/>
    <property type="match status" value="1"/>
</dbReference>
<sequence>MAAEQTDPFKWIKGGRLDYQLSTPTYLAMNSENGMLMTLKQAEIPRDDWDAESKKKAVSALESLRKEYELLSSLKHPGIIECYGAEQTADAFNVFLEYVPGGPVESLVVKYGAFEEGLAKAFAHNIVEGVAYLHSQSIIHNAISTNNIFVDNQGNCKILELSKAKRSTPGTLDGSSEGAYQVNDQADLWSLVEGSSAQPMPSNVELSPQAKDFLSQCFLSGPSDRPTAANLLNHQWLTPASS</sequence>
<evidence type="ECO:0000256" key="2">
    <source>
        <dbReference type="ARBA" id="ARBA00022741"/>
    </source>
</evidence>
<accession>A0A0C3QLY5</accession>
<evidence type="ECO:0000313" key="6">
    <source>
        <dbReference type="EMBL" id="KIO28741.1"/>
    </source>
</evidence>
<dbReference type="STRING" id="1051891.A0A0C3QLY5"/>
<dbReference type="GO" id="GO:0004672">
    <property type="term" value="F:protein kinase activity"/>
    <property type="evidence" value="ECO:0007669"/>
    <property type="project" value="InterPro"/>
</dbReference>
<organism evidence="6 7">
    <name type="scientific">Tulasnella calospora MUT 4182</name>
    <dbReference type="NCBI Taxonomy" id="1051891"/>
    <lineage>
        <taxon>Eukaryota</taxon>
        <taxon>Fungi</taxon>
        <taxon>Dikarya</taxon>
        <taxon>Basidiomycota</taxon>
        <taxon>Agaricomycotina</taxon>
        <taxon>Agaricomycetes</taxon>
        <taxon>Cantharellales</taxon>
        <taxon>Tulasnellaceae</taxon>
        <taxon>Tulasnella</taxon>
    </lineage>
</organism>
<evidence type="ECO:0000256" key="4">
    <source>
        <dbReference type="ARBA" id="ARBA00022840"/>
    </source>
</evidence>
<keyword evidence="7" id="KW-1185">Reference proteome</keyword>
<dbReference type="InterPro" id="IPR000719">
    <property type="entry name" value="Prot_kinase_dom"/>
</dbReference>
<dbReference type="PROSITE" id="PS50011">
    <property type="entry name" value="PROTEIN_KINASE_DOM"/>
    <property type="match status" value="1"/>
</dbReference>
<dbReference type="AlphaFoldDB" id="A0A0C3QLY5"/>
<dbReference type="Gene3D" id="3.30.200.20">
    <property type="entry name" value="Phosphorylase Kinase, domain 1"/>
    <property type="match status" value="1"/>
</dbReference>
<dbReference type="GO" id="GO:0000165">
    <property type="term" value="P:MAPK cascade"/>
    <property type="evidence" value="ECO:0007669"/>
    <property type="project" value="UniProtKB-ARBA"/>
</dbReference>
<evidence type="ECO:0000259" key="5">
    <source>
        <dbReference type="PROSITE" id="PS50011"/>
    </source>
</evidence>
<dbReference type="InterPro" id="IPR050538">
    <property type="entry name" value="MAP_kinase_kinase_kinase"/>
</dbReference>
<protein>
    <recommendedName>
        <fullName evidence="5">Protein kinase domain-containing protein</fullName>
    </recommendedName>
</protein>
<dbReference type="InterPro" id="IPR011009">
    <property type="entry name" value="Kinase-like_dom_sf"/>
</dbReference>